<keyword evidence="2" id="KW-1185">Reference proteome</keyword>
<dbReference type="Proteomes" id="UP000762676">
    <property type="component" value="Unassembled WGS sequence"/>
</dbReference>
<protein>
    <submittedName>
        <fullName evidence="1">Uncharacterized protein</fullName>
    </submittedName>
</protein>
<name>A0AAV4JKC1_9GAST</name>
<sequence>MGKNFPTVALQPLLCKVCRMRGRIIVLKLNTPSQECRSFATNCISEAVKSAAALSSIDTLTFRIPEHGSHHFSCGPLHFQLFGHGRGWMFPI</sequence>
<gene>
    <name evidence="1" type="ORF">ElyMa_003351300</name>
</gene>
<organism evidence="1 2">
    <name type="scientific">Elysia marginata</name>
    <dbReference type="NCBI Taxonomy" id="1093978"/>
    <lineage>
        <taxon>Eukaryota</taxon>
        <taxon>Metazoa</taxon>
        <taxon>Spiralia</taxon>
        <taxon>Lophotrochozoa</taxon>
        <taxon>Mollusca</taxon>
        <taxon>Gastropoda</taxon>
        <taxon>Heterobranchia</taxon>
        <taxon>Euthyneura</taxon>
        <taxon>Panpulmonata</taxon>
        <taxon>Sacoglossa</taxon>
        <taxon>Placobranchoidea</taxon>
        <taxon>Plakobranchidae</taxon>
        <taxon>Elysia</taxon>
    </lineage>
</organism>
<proteinExistence type="predicted"/>
<comment type="caution">
    <text evidence="1">The sequence shown here is derived from an EMBL/GenBank/DDBJ whole genome shotgun (WGS) entry which is preliminary data.</text>
</comment>
<evidence type="ECO:0000313" key="2">
    <source>
        <dbReference type="Proteomes" id="UP000762676"/>
    </source>
</evidence>
<evidence type="ECO:0000313" key="1">
    <source>
        <dbReference type="EMBL" id="GFS21952.1"/>
    </source>
</evidence>
<dbReference type="AlphaFoldDB" id="A0AAV4JKC1"/>
<dbReference type="EMBL" id="BMAT01006908">
    <property type="protein sequence ID" value="GFS21952.1"/>
    <property type="molecule type" value="Genomic_DNA"/>
</dbReference>
<reference evidence="1 2" key="1">
    <citation type="journal article" date="2021" name="Elife">
        <title>Chloroplast acquisition without the gene transfer in kleptoplastic sea slugs, Plakobranchus ocellatus.</title>
        <authorList>
            <person name="Maeda T."/>
            <person name="Takahashi S."/>
            <person name="Yoshida T."/>
            <person name="Shimamura S."/>
            <person name="Takaki Y."/>
            <person name="Nagai Y."/>
            <person name="Toyoda A."/>
            <person name="Suzuki Y."/>
            <person name="Arimoto A."/>
            <person name="Ishii H."/>
            <person name="Satoh N."/>
            <person name="Nishiyama T."/>
            <person name="Hasebe M."/>
            <person name="Maruyama T."/>
            <person name="Minagawa J."/>
            <person name="Obokata J."/>
            <person name="Shigenobu S."/>
        </authorList>
    </citation>
    <scope>NUCLEOTIDE SEQUENCE [LARGE SCALE GENOMIC DNA]</scope>
</reference>
<accession>A0AAV4JKC1</accession>